<protein>
    <submittedName>
        <fullName evidence="2">Uncharacterized protein</fullName>
    </submittedName>
</protein>
<feature type="compositionally biased region" description="Basic and acidic residues" evidence="1">
    <location>
        <begin position="19"/>
        <end position="34"/>
    </location>
</feature>
<feature type="region of interest" description="Disordered" evidence="1">
    <location>
        <begin position="1"/>
        <end position="34"/>
    </location>
</feature>
<keyword evidence="3" id="KW-1185">Reference proteome</keyword>
<dbReference type="RefSeq" id="WP_390214691.1">
    <property type="nucleotide sequence ID" value="NZ_JBHLXJ010000035.1"/>
</dbReference>
<proteinExistence type="predicted"/>
<accession>A0ABV6IJF4</accession>
<dbReference type="EMBL" id="JBHLXJ010000035">
    <property type="protein sequence ID" value="MFC0351966.1"/>
    <property type="molecule type" value="Genomic_DNA"/>
</dbReference>
<gene>
    <name evidence="2" type="ORF">ACFFJH_19270</name>
</gene>
<feature type="compositionally biased region" description="Polar residues" evidence="1">
    <location>
        <begin position="1"/>
        <end position="18"/>
    </location>
</feature>
<dbReference type="Proteomes" id="UP001589844">
    <property type="component" value="Unassembled WGS sequence"/>
</dbReference>
<comment type="caution">
    <text evidence="2">The sequence shown here is derived from an EMBL/GenBank/DDBJ whole genome shotgun (WGS) entry which is preliminary data.</text>
</comment>
<evidence type="ECO:0000313" key="2">
    <source>
        <dbReference type="EMBL" id="MFC0351966.1"/>
    </source>
</evidence>
<reference evidence="2 3" key="1">
    <citation type="submission" date="2024-09" db="EMBL/GenBank/DDBJ databases">
        <authorList>
            <person name="Sun Q."/>
            <person name="Mori K."/>
        </authorList>
    </citation>
    <scope>NUCLEOTIDE SEQUENCE [LARGE SCALE GENOMIC DNA]</scope>
    <source>
        <strain evidence="2 3">CCM 8677</strain>
    </source>
</reference>
<organism evidence="2 3">
    <name type="scientific">Undibacterium danionis</name>
    <dbReference type="NCBI Taxonomy" id="1812100"/>
    <lineage>
        <taxon>Bacteria</taxon>
        <taxon>Pseudomonadati</taxon>
        <taxon>Pseudomonadota</taxon>
        <taxon>Betaproteobacteria</taxon>
        <taxon>Burkholderiales</taxon>
        <taxon>Oxalobacteraceae</taxon>
        <taxon>Undibacterium</taxon>
    </lineage>
</organism>
<sequence>MKTFTLASQAQPRQSDTAQTKHVDSDTWSQHHDDTRHVSVQLKSQGAMMTSSPQQKNLQALQLRMKNGIQQQAPSTNFPVQRAVNINAMQYEGNVYVEAEGLASEFKDGDDAGDYGWNGVETYMVKAKVGDTVIAPGGTFNNKFIVAQSGHILAQQNGGKGSDPNNVFAQDGGVNNGPYRTYFENPMRRALDVADEDTEVKFEAALMGDDISFGKLEKESKNLFV</sequence>
<evidence type="ECO:0000313" key="3">
    <source>
        <dbReference type="Proteomes" id="UP001589844"/>
    </source>
</evidence>
<evidence type="ECO:0000256" key="1">
    <source>
        <dbReference type="SAM" id="MobiDB-lite"/>
    </source>
</evidence>
<name>A0ABV6IJF4_9BURK</name>